<sequence>MSILIFILFFSIFLVFYAYFGYPLTLLFLRYIKGRNHYRDRISLPVTLIITVFNEEKRIREKLENTLQLEYSGGTLEVLVASDGSTDATNSIVAEFTDRGIGLLNITPRSGKENAQKVAVQHANGEILVFSDVATRLDSNAIHEIVANFADPSVGCVSSEDRLLNQDGQPSGEGLYVRYEMWLRRLESSVNSLVGLSGSFFAARKEVCRDFSGDVQSDFRTLLSSIKLGLRGVSDSAAIGYYLDVANEKNELERKVRTVVRGITVFFGHLEFLNPFRYGLFAYQFFCHKLLRWLVPFFLISALVANVCLALNSFFFQFLLLGQLLFYGLGILGWKTQKLRGRLKTPMFFLIVNAAIFIAWIKYLKGERIVLWTPSQR</sequence>
<dbReference type="CDD" id="cd06439">
    <property type="entry name" value="CESA_like_1"/>
    <property type="match status" value="1"/>
</dbReference>
<dbReference type="EMBL" id="UOEY01000117">
    <property type="protein sequence ID" value="VAW41060.1"/>
    <property type="molecule type" value="Genomic_DNA"/>
</dbReference>
<evidence type="ECO:0000259" key="4">
    <source>
        <dbReference type="Pfam" id="PF00535"/>
    </source>
</evidence>
<feature type="transmembrane region" description="Helical" evidence="3">
    <location>
        <begin position="6"/>
        <end position="29"/>
    </location>
</feature>
<dbReference type="GO" id="GO:0016757">
    <property type="term" value="F:glycosyltransferase activity"/>
    <property type="evidence" value="ECO:0007669"/>
    <property type="project" value="UniProtKB-KW"/>
</dbReference>
<dbReference type="InterPro" id="IPR001173">
    <property type="entry name" value="Glyco_trans_2-like"/>
</dbReference>
<feature type="transmembrane region" description="Helical" evidence="3">
    <location>
        <begin position="290"/>
        <end position="309"/>
    </location>
</feature>
<feature type="domain" description="Glycosyltransferase 2-like" evidence="4">
    <location>
        <begin position="48"/>
        <end position="157"/>
    </location>
</feature>
<feature type="transmembrane region" description="Helical" evidence="3">
    <location>
        <begin position="346"/>
        <end position="364"/>
    </location>
</feature>
<organism evidence="5">
    <name type="scientific">hydrothermal vent metagenome</name>
    <dbReference type="NCBI Taxonomy" id="652676"/>
    <lineage>
        <taxon>unclassified sequences</taxon>
        <taxon>metagenomes</taxon>
        <taxon>ecological metagenomes</taxon>
    </lineage>
</organism>
<dbReference type="SUPFAM" id="SSF53448">
    <property type="entry name" value="Nucleotide-diphospho-sugar transferases"/>
    <property type="match status" value="1"/>
</dbReference>
<reference evidence="5" key="1">
    <citation type="submission" date="2018-06" db="EMBL/GenBank/DDBJ databases">
        <authorList>
            <person name="Zhirakovskaya E."/>
        </authorList>
    </citation>
    <scope>NUCLEOTIDE SEQUENCE</scope>
</reference>
<proteinExistence type="predicted"/>
<protein>
    <submittedName>
        <fullName evidence="5">Glycosyl transferase, group 2 family</fullName>
    </submittedName>
</protein>
<evidence type="ECO:0000256" key="2">
    <source>
        <dbReference type="ARBA" id="ARBA00022679"/>
    </source>
</evidence>
<accession>A0A3B0VKK3</accession>
<evidence type="ECO:0000256" key="3">
    <source>
        <dbReference type="SAM" id="Phobius"/>
    </source>
</evidence>
<evidence type="ECO:0000256" key="1">
    <source>
        <dbReference type="ARBA" id="ARBA00022676"/>
    </source>
</evidence>
<dbReference type="Pfam" id="PF00535">
    <property type="entry name" value="Glycos_transf_2"/>
    <property type="match status" value="1"/>
</dbReference>
<gene>
    <name evidence="5" type="ORF">MNBD_DELTA04-1727</name>
</gene>
<dbReference type="Gene3D" id="3.90.550.10">
    <property type="entry name" value="Spore Coat Polysaccharide Biosynthesis Protein SpsA, Chain A"/>
    <property type="match status" value="1"/>
</dbReference>
<keyword evidence="3" id="KW-1133">Transmembrane helix</keyword>
<keyword evidence="3" id="KW-0472">Membrane</keyword>
<feature type="transmembrane region" description="Helical" evidence="3">
    <location>
        <begin position="315"/>
        <end position="334"/>
    </location>
</feature>
<name>A0A3B0VKK3_9ZZZZ</name>
<keyword evidence="1" id="KW-0328">Glycosyltransferase</keyword>
<dbReference type="AlphaFoldDB" id="A0A3B0VKK3"/>
<keyword evidence="2 5" id="KW-0808">Transferase</keyword>
<keyword evidence="3" id="KW-0812">Transmembrane</keyword>
<dbReference type="PANTHER" id="PTHR43630:SF1">
    <property type="entry name" value="POLY-BETA-1,6-N-ACETYL-D-GLUCOSAMINE SYNTHASE"/>
    <property type="match status" value="1"/>
</dbReference>
<dbReference type="InterPro" id="IPR029044">
    <property type="entry name" value="Nucleotide-diphossugar_trans"/>
</dbReference>
<dbReference type="PANTHER" id="PTHR43630">
    <property type="entry name" value="POLY-BETA-1,6-N-ACETYL-D-GLUCOSAMINE SYNTHASE"/>
    <property type="match status" value="1"/>
</dbReference>
<evidence type="ECO:0000313" key="5">
    <source>
        <dbReference type="EMBL" id="VAW41060.1"/>
    </source>
</evidence>